<dbReference type="InterPro" id="IPR037143">
    <property type="entry name" value="4-PPantetheinyl_Trfase_dom_sf"/>
</dbReference>
<evidence type="ECO:0000259" key="3">
    <source>
        <dbReference type="Pfam" id="PF01648"/>
    </source>
</evidence>
<feature type="domain" description="4'-phosphopantetheinyl transferase N-terminal" evidence="4">
    <location>
        <begin position="11"/>
        <end position="96"/>
    </location>
</feature>
<dbReference type="GO" id="GO:0019878">
    <property type="term" value="P:lysine biosynthetic process via aminoadipic acid"/>
    <property type="evidence" value="ECO:0007669"/>
    <property type="project" value="TreeGrafter"/>
</dbReference>
<proteinExistence type="inferred from homology"/>
<feature type="domain" description="4'-phosphopantetheinyl transferase" evidence="3">
    <location>
        <begin position="102"/>
        <end position="177"/>
    </location>
</feature>
<dbReference type="SUPFAM" id="SSF56214">
    <property type="entry name" value="4'-phosphopantetheinyl transferase"/>
    <property type="match status" value="2"/>
</dbReference>
<dbReference type="GO" id="GO:0005829">
    <property type="term" value="C:cytosol"/>
    <property type="evidence" value="ECO:0007669"/>
    <property type="project" value="TreeGrafter"/>
</dbReference>
<name>A0A934RCL4_9BACT</name>
<evidence type="ECO:0000313" key="6">
    <source>
        <dbReference type="Proteomes" id="UP000658278"/>
    </source>
</evidence>
<reference evidence="5" key="1">
    <citation type="submission" date="2021-01" db="EMBL/GenBank/DDBJ databases">
        <title>Modified the classification status of verrucomicrobia.</title>
        <authorList>
            <person name="Feng X."/>
        </authorList>
    </citation>
    <scope>NUCLEOTIDE SEQUENCE</scope>
    <source>
        <strain evidence="5">KCTC 22201</strain>
    </source>
</reference>
<dbReference type="AlphaFoldDB" id="A0A934RCL4"/>
<keyword evidence="2 5" id="KW-0808">Transferase</keyword>
<sequence>MADIQLHLIDPTKIDAAWARSVLSIDEKARADRFVFPDDARRWTCVRAECRRHLAAHLDIPIDEITWEYGAYEKPSITGHPLAFNLSHSKSLSALAIATKGPLGVDLEPEARGEDLVADLHAFCHPEEIARLPDLGRARALIELWTAKEAFLKALGTGLSQPPEQVSVDGRTARGPVPGLAALHLIRPRHPALRHHALAIAAPVELGEVEVLHHHE</sequence>
<comment type="similarity">
    <text evidence="1">Belongs to the P-Pant transferase superfamily. Gsp/Sfp/HetI/AcpT family.</text>
</comment>
<dbReference type="Pfam" id="PF01648">
    <property type="entry name" value="ACPS"/>
    <property type="match status" value="1"/>
</dbReference>
<comment type="caution">
    <text evidence="5">The sequence shown here is derived from an EMBL/GenBank/DDBJ whole genome shotgun (WGS) entry which is preliminary data.</text>
</comment>
<dbReference type="Pfam" id="PF22624">
    <property type="entry name" value="AASDHPPT_N"/>
    <property type="match status" value="1"/>
</dbReference>
<dbReference type="PANTHER" id="PTHR12215:SF10">
    <property type="entry name" value="L-AMINOADIPATE-SEMIALDEHYDE DEHYDROGENASE-PHOSPHOPANTETHEINYL TRANSFERASE"/>
    <property type="match status" value="1"/>
</dbReference>
<dbReference type="EMBL" id="JAENII010000012">
    <property type="protein sequence ID" value="MBK1828218.1"/>
    <property type="molecule type" value="Genomic_DNA"/>
</dbReference>
<dbReference type="RefSeq" id="WP_200281201.1">
    <property type="nucleotide sequence ID" value="NZ_JAENII010000012.1"/>
</dbReference>
<evidence type="ECO:0000256" key="1">
    <source>
        <dbReference type="ARBA" id="ARBA00010990"/>
    </source>
</evidence>
<dbReference type="InterPro" id="IPR008278">
    <property type="entry name" value="4-PPantetheinyl_Trfase_dom"/>
</dbReference>
<dbReference type="GO" id="GO:0000287">
    <property type="term" value="F:magnesium ion binding"/>
    <property type="evidence" value="ECO:0007669"/>
    <property type="project" value="InterPro"/>
</dbReference>
<dbReference type="InterPro" id="IPR055066">
    <property type="entry name" value="AASDHPPT_N"/>
</dbReference>
<dbReference type="PANTHER" id="PTHR12215">
    <property type="entry name" value="PHOSPHOPANTETHEINE TRANSFERASE"/>
    <property type="match status" value="1"/>
</dbReference>
<evidence type="ECO:0000313" key="5">
    <source>
        <dbReference type="EMBL" id="MBK1828218.1"/>
    </source>
</evidence>
<protein>
    <submittedName>
        <fullName evidence="5">4'-phosphopantetheinyl transferase superfamily protein</fullName>
    </submittedName>
</protein>
<organism evidence="5 6">
    <name type="scientific">Haloferula rosea</name>
    <dbReference type="NCBI Taxonomy" id="490093"/>
    <lineage>
        <taxon>Bacteria</taxon>
        <taxon>Pseudomonadati</taxon>
        <taxon>Verrucomicrobiota</taxon>
        <taxon>Verrucomicrobiia</taxon>
        <taxon>Verrucomicrobiales</taxon>
        <taxon>Verrucomicrobiaceae</taxon>
        <taxon>Haloferula</taxon>
    </lineage>
</organism>
<gene>
    <name evidence="5" type="ORF">JIN81_14385</name>
</gene>
<dbReference type="Proteomes" id="UP000658278">
    <property type="component" value="Unassembled WGS sequence"/>
</dbReference>
<dbReference type="InterPro" id="IPR050559">
    <property type="entry name" value="P-Pant_transferase_sf"/>
</dbReference>
<evidence type="ECO:0000259" key="4">
    <source>
        <dbReference type="Pfam" id="PF22624"/>
    </source>
</evidence>
<evidence type="ECO:0000256" key="2">
    <source>
        <dbReference type="ARBA" id="ARBA00022679"/>
    </source>
</evidence>
<dbReference type="Gene3D" id="3.90.470.20">
    <property type="entry name" value="4'-phosphopantetheinyl transferase domain"/>
    <property type="match status" value="1"/>
</dbReference>
<dbReference type="GO" id="GO:0008897">
    <property type="term" value="F:holo-[acyl-carrier-protein] synthase activity"/>
    <property type="evidence" value="ECO:0007669"/>
    <property type="project" value="InterPro"/>
</dbReference>
<keyword evidence="6" id="KW-1185">Reference proteome</keyword>
<accession>A0A934RCL4</accession>